<keyword evidence="4" id="KW-0732">Signal</keyword>
<feature type="chain" id="PRO_5007140096" evidence="4">
    <location>
        <begin position="24"/>
        <end position="145"/>
    </location>
</feature>
<evidence type="ECO:0000256" key="2">
    <source>
        <dbReference type="ARBA" id="ARBA00008098"/>
    </source>
</evidence>
<dbReference type="FunFam" id="1.10.238.20:FF:000001">
    <property type="entry name" value="General odorant-binding protein lush"/>
    <property type="match status" value="1"/>
</dbReference>
<proteinExistence type="evidence at transcript level"/>
<name>A0A109QKP4_BLAGE</name>
<dbReference type="GO" id="GO:0035275">
    <property type="term" value="F:dibutyl phthalate binding"/>
    <property type="evidence" value="ECO:0007669"/>
    <property type="project" value="TreeGrafter"/>
</dbReference>
<evidence type="ECO:0000313" key="5">
    <source>
        <dbReference type="EMBL" id="AMA98147.1"/>
    </source>
</evidence>
<evidence type="ECO:0000256" key="4">
    <source>
        <dbReference type="SAM" id="SignalP"/>
    </source>
</evidence>
<dbReference type="AlphaFoldDB" id="A0A109QKP4"/>
<dbReference type="SMART" id="SM00708">
    <property type="entry name" value="PhBP"/>
    <property type="match status" value="1"/>
</dbReference>
<dbReference type="GO" id="GO:0005576">
    <property type="term" value="C:extracellular region"/>
    <property type="evidence" value="ECO:0007669"/>
    <property type="project" value="UniProtKB-SubCell"/>
</dbReference>
<evidence type="ECO:0000256" key="1">
    <source>
        <dbReference type="ARBA" id="ARBA00004613"/>
    </source>
</evidence>
<comment type="similarity">
    <text evidence="2">Belongs to the PBP/GOBP family.</text>
</comment>
<dbReference type="InterPro" id="IPR006170">
    <property type="entry name" value="PBP/GOBP"/>
</dbReference>
<comment type="subcellular location">
    <subcellularLocation>
        <location evidence="1">Secreted</location>
    </subcellularLocation>
</comment>
<keyword evidence="3" id="KW-0964">Secreted</keyword>
<evidence type="ECO:0000256" key="3">
    <source>
        <dbReference type="ARBA" id="ARBA00022525"/>
    </source>
</evidence>
<dbReference type="GO" id="GO:0042048">
    <property type="term" value="P:olfactory behavior"/>
    <property type="evidence" value="ECO:0007669"/>
    <property type="project" value="TreeGrafter"/>
</dbReference>
<dbReference type="InterPro" id="IPR036728">
    <property type="entry name" value="PBP_GOBP_sf"/>
</dbReference>
<dbReference type="PANTHER" id="PTHR21364:SF2">
    <property type="entry name" value="GENERAL ODORANT-BINDING PROTEIN 19A"/>
    <property type="match status" value="1"/>
</dbReference>
<dbReference type="SUPFAM" id="SSF47565">
    <property type="entry name" value="Insect pheromone/odorant-binding proteins"/>
    <property type="match status" value="1"/>
</dbReference>
<reference evidence="5" key="1">
    <citation type="submission" date="2015-08" db="EMBL/GenBank/DDBJ databases">
        <title>Transcriptome-Based Identification and Expression Profiles of Chemosensory Genes in German Cockroach, Blattella germanica.</title>
        <authorList>
            <person name="Niu D.-J."/>
        </authorList>
    </citation>
    <scope>NUCLEOTIDE SEQUENCE</scope>
</reference>
<dbReference type="CDD" id="cd23992">
    <property type="entry name" value="PBP_GOBP"/>
    <property type="match status" value="1"/>
</dbReference>
<feature type="signal peptide" evidence="4">
    <location>
        <begin position="1"/>
        <end position="23"/>
    </location>
</feature>
<dbReference type="PANTHER" id="PTHR21364">
    <property type="entry name" value="GENERAL ODORANT-BINDING PROTEIN 19A"/>
    <property type="match status" value="1"/>
</dbReference>
<dbReference type="Gene3D" id="1.10.238.20">
    <property type="entry name" value="Pheromone/general odorant binding protein domain"/>
    <property type="match status" value="1"/>
</dbReference>
<sequence>MNRVLLASLCLVILASVLRSTLAGMSMDQIRQAMKMMRNSCQNKAKASPELVDGIQQGQFPDDRNLKCYIKCAMGMMQSMKGGKLKPEAAIQQAKMMLPDEVKGRVIAALETCRNAADGITDACDVAMAGAKCIYDTDPEAFIFP</sequence>
<accession>A0A109QKP4</accession>
<dbReference type="EMBL" id="KT381656">
    <property type="protein sequence ID" value="AMA98147.1"/>
    <property type="molecule type" value="mRNA"/>
</dbReference>
<dbReference type="GO" id="GO:0005549">
    <property type="term" value="F:odorant binding"/>
    <property type="evidence" value="ECO:0007669"/>
    <property type="project" value="InterPro"/>
</dbReference>
<organism evidence="5">
    <name type="scientific">Blattella germanica</name>
    <name type="common">German cockroach</name>
    <name type="synonym">Blatta germanica</name>
    <dbReference type="NCBI Taxonomy" id="6973"/>
    <lineage>
        <taxon>Eukaryota</taxon>
        <taxon>Metazoa</taxon>
        <taxon>Ecdysozoa</taxon>
        <taxon>Arthropoda</taxon>
        <taxon>Hexapoda</taxon>
        <taxon>Insecta</taxon>
        <taxon>Pterygota</taxon>
        <taxon>Neoptera</taxon>
        <taxon>Polyneoptera</taxon>
        <taxon>Dictyoptera</taxon>
        <taxon>Blattodea</taxon>
        <taxon>Blaberoidea</taxon>
        <taxon>Blattellidae</taxon>
        <taxon>Blattella</taxon>
    </lineage>
</organism>
<protein>
    <submittedName>
        <fullName evidence="5">Chemosensory protein</fullName>
    </submittedName>
</protein>
<dbReference type="Pfam" id="PF01395">
    <property type="entry name" value="PBP_GOBP"/>
    <property type="match status" value="1"/>
</dbReference>
<dbReference type="GO" id="GO:0007608">
    <property type="term" value="P:sensory perception of smell"/>
    <property type="evidence" value="ECO:0007669"/>
    <property type="project" value="TreeGrafter"/>
</dbReference>